<organism evidence="1 2">
    <name type="scientific">Candidatus Limadaptatus stercorigallinarum</name>
    <dbReference type="NCBI Taxonomy" id="2840845"/>
    <lineage>
        <taxon>Bacteria</taxon>
        <taxon>Bacillati</taxon>
        <taxon>Bacillota</taxon>
        <taxon>Clostridia</taxon>
        <taxon>Eubacteriales</taxon>
        <taxon>Candidatus Limadaptatus</taxon>
    </lineage>
</organism>
<proteinExistence type="predicted"/>
<dbReference type="AlphaFoldDB" id="A0A9D1HUG3"/>
<accession>A0A9D1HUG3</accession>
<protein>
    <submittedName>
        <fullName evidence="1">Uncharacterized protein</fullName>
    </submittedName>
</protein>
<reference evidence="1" key="1">
    <citation type="submission" date="2020-10" db="EMBL/GenBank/DDBJ databases">
        <authorList>
            <person name="Gilroy R."/>
        </authorList>
    </citation>
    <scope>NUCLEOTIDE SEQUENCE</scope>
    <source>
        <strain evidence="1">1063</strain>
    </source>
</reference>
<dbReference type="EMBL" id="DVMN01000088">
    <property type="protein sequence ID" value="HIU21550.1"/>
    <property type="molecule type" value="Genomic_DNA"/>
</dbReference>
<name>A0A9D1HUG3_9FIRM</name>
<reference evidence="1" key="2">
    <citation type="journal article" date="2021" name="PeerJ">
        <title>Extensive microbial diversity within the chicken gut microbiome revealed by metagenomics and culture.</title>
        <authorList>
            <person name="Gilroy R."/>
            <person name="Ravi A."/>
            <person name="Getino M."/>
            <person name="Pursley I."/>
            <person name="Horton D.L."/>
            <person name="Alikhan N.F."/>
            <person name="Baker D."/>
            <person name="Gharbi K."/>
            <person name="Hall N."/>
            <person name="Watson M."/>
            <person name="Adriaenssens E.M."/>
            <person name="Foster-Nyarko E."/>
            <person name="Jarju S."/>
            <person name="Secka A."/>
            <person name="Antonio M."/>
            <person name="Oren A."/>
            <person name="Chaudhuri R.R."/>
            <person name="La Ragione R."/>
            <person name="Hildebrand F."/>
            <person name="Pallen M.J."/>
        </authorList>
    </citation>
    <scope>NUCLEOTIDE SEQUENCE</scope>
    <source>
        <strain evidence="1">1063</strain>
    </source>
</reference>
<dbReference type="Proteomes" id="UP000824088">
    <property type="component" value="Unassembled WGS sequence"/>
</dbReference>
<sequence length="56" mass="6467">MKERYSYSYTKKFGGTEYTVEVTENPAAKFTAEQKLKRLLIKDLSDKVYSGGETHE</sequence>
<comment type="caution">
    <text evidence="1">The sequence shown here is derived from an EMBL/GenBank/DDBJ whole genome shotgun (WGS) entry which is preliminary data.</text>
</comment>
<evidence type="ECO:0000313" key="2">
    <source>
        <dbReference type="Proteomes" id="UP000824088"/>
    </source>
</evidence>
<evidence type="ECO:0000313" key="1">
    <source>
        <dbReference type="EMBL" id="HIU21550.1"/>
    </source>
</evidence>
<gene>
    <name evidence="1" type="ORF">IAD51_04890</name>
</gene>